<name>A0A0D0KTN8_9PSED</name>
<dbReference type="Gene3D" id="3.30.1330.40">
    <property type="entry name" value="RutC-like"/>
    <property type="match status" value="1"/>
</dbReference>
<dbReference type="OrthoDB" id="6899345at2"/>
<dbReference type="InterPro" id="IPR035709">
    <property type="entry name" value="YoaB-like"/>
</dbReference>
<dbReference type="EMBL" id="JXQW01000021">
    <property type="protein sequence ID" value="KIQ01581.1"/>
    <property type="molecule type" value="Genomic_DNA"/>
</dbReference>
<dbReference type="CDD" id="cd06150">
    <property type="entry name" value="YjgF_YER057c_UK114_like_2"/>
    <property type="match status" value="1"/>
</dbReference>
<dbReference type="AlphaFoldDB" id="A0A0D0KTN8"/>
<evidence type="ECO:0000313" key="2">
    <source>
        <dbReference type="Proteomes" id="UP000032068"/>
    </source>
</evidence>
<dbReference type="Proteomes" id="UP000032068">
    <property type="component" value="Unassembled WGS sequence"/>
</dbReference>
<dbReference type="Pfam" id="PF01042">
    <property type="entry name" value="Ribonuc_L-PSP"/>
    <property type="match status" value="1"/>
</dbReference>
<evidence type="ECO:0000313" key="1">
    <source>
        <dbReference type="EMBL" id="KIQ01581.1"/>
    </source>
</evidence>
<gene>
    <name evidence="1" type="ORF">RU08_07975</name>
</gene>
<dbReference type="PANTHER" id="PTHR47328:SF1">
    <property type="entry name" value="RUTC FAMILY PROTEIN YOAB"/>
    <property type="match status" value="1"/>
</dbReference>
<protein>
    <submittedName>
        <fullName evidence="1">Endoribonuclease</fullName>
    </submittedName>
</protein>
<dbReference type="InterPro" id="IPR035959">
    <property type="entry name" value="RutC-like_sf"/>
</dbReference>
<comment type="caution">
    <text evidence="1">The sequence shown here is derived from an EMBL/GenBank/DDBJ whole genome shotgun (WGS) entry which is preliminary data.</text>
</comment>
<sequence length="116" mass="12734">MSIQRLRTEPRLSEIVIHNGTVYLAGQLDEDHSEGIEAQTKATLDSIDAFLAEAGTDKTRILSITIFLKNIDDREGLNKVWDAWVPAGQSPARACVEAKLYSPDVLVEMTVIAALP</sequence>
<dbReference type="SUPFAM" id="SSF55298">
    <property type="entry name" value="YjgF-like"/>
    <property type="match status" value="1"/>
</dbReference>
<dbReference type="RefSeq" id="WP_042553259.1">
    <property type="nucleotide sequence ID" value="NZ_JXQW01000021.1"/>
</dbReference>
<reference evidence="1 2" key="1">
    <citation type="submission" date="2014-12" db="EMBL/GenBank/DDBJ databases">
        <title>16Stimator: statistical estimation of ribosomal gene copy numbers from draft genome assemblies.</title>
        <authorList>
            <person name="Perisin M.A."/>
            <person name="Vetter M."/>
            <person name="Gilbert J.A."/>
            <person name="Bergelson J."/>
        </authorList>
    </citation>
    <scope>NUCLEOTIDE SEQUENCE [LARGE SCALE GENOMIC DNA]</scope>
    <source>
        <strain evidence="1 2">MEJ086</strain>
    </source>
</reference>
<accession>A0A0D0KTN8</accession>
<dbReference type="PANTHER" id="PTHR47328">
    <property type="match status" value="1"/>
</dbReference>
<organism evidence="1 2">
    <name type="scientific">Pseudomonas fulva</name>
    <dbReference type="NCBI Taxonomy" id="47880"/>
    <lineage>
        <taxon>Bacteria</taxon>
        <taxon>Pseudomonadati</taxon>
        <taxon>Pseudomonadota</taxon>
        <taxon>Gammaproteobacteria</taxon>
        <taxon>Pseudomonadales</taxon>
        <taxon>Pseudomonadaceae</taxon>
        <taxon>Pseudomonas</taxon>
    </lineage>
</organism>
<proteinExistence type="predicted"/>
<dbReference type="InterPro" id="IPR006175">
    <property type="entry name" value="YjgF/YER057c/UK114"/>
</dbReference>